<dbReference type="InterPro" id="IPR013324">
    <property type="entry name" value="RNA_pol_sigma_r3/r4-like"/>
</dbReference>
<feature type="domain" description="RNA polymerase sigma-70 region 2" evidence="5">
    <location>
        <begin position="37"/>
        <end position="105"/>
    </location>
</feature>
<dbReference type="Pfam" id="PF04545">
    <property type="entry name" value="Sigma70_r4"/>
    <property type="match status" value="1"/>
</dbReference>
<evidence type="ECO:0000259" key="6">
    <source>
        <dbReference type="Pfam" id="PF04545"/>
    </source>
</evidence>
<sequence length="258" mass="28742">MESITSAIPSSEETSLLLTRAADAEPAERAQLEDDVVRSHLGFANSLASRYRNRGLELDDLRQVANLALVKAVRRFRADRGDFASFAAVTISGELKRHFRDHGWTIRPPRSIQQLQVDLRKAKEEAAHESSVEPTLDELAARLHVPREAVAEASAANGCFRTTSLDEPRGASEAPLADRLAAVGDDMEFVEEWCDFTPAWEGLTDEDKELIKLRFFEGLTQREIGEAVGVSQMQISRRLSRVLQSLRTSMGVDRRQAV</sequence>
<dbReference type="Pfam" id="PF04542">
    <property type="entry name" value="Sigma70_r2"/>
    <property type="match status" value="1"/>
</dbReference>
<evidence type="ECO:0000256" key="1">
    <source>
        <dbReference type="ARBA" id="ARBA00023015"/>
    </source>
</evidence>
<keyword evidence="1" id="KW-0805">Transcription regulation</keyword>
<evidence type="ECO:0000313" key="7">
    <source>
        <dbReference type="EMBL" id="EFQ84783.1"/>
    </source>
</evidence>
<comment type="caution">
    <text evidence="7">The sequence shown here is derived from an EMBL/GenBank/DDBJ whole genome shotgun (WGS) entry which is preliminary data.</text>
</comment>
<protein>
    <submittedName>
        <fullName evidence="7">Sigma-70 region 2</fullName>
    </submittedName>
</protein>
<dbReference type="InterPro" id="IPR007627">
    <property type="entry name" value="RNA_pol_sigma70_r2"/>
</dbReference>
<dbReference type="GO" id="GO:0006352">
    <property type="term" value="P:DNA-templated transcription initiation"/>
    <property type="evidence" value="ECO:0007669"/>
    <property type="project" value="InterPro"/>
</dbReference>
<name>E2S7W7_9ACTN</name>
<gene>
    <name evidence="7" type="ORF">HMPREF0063_10124</name>
</gene>
<dbReference type="InterPro" id="IPR036388">
    <property type="entry name" value="WH-like_DNA-bd_sf"/>
</dbReference>
<dbReference type="InterPro" id="IPR013325">
    <property type="entry name" value="RNA_pol_sigma_r2"/>
</dbReference>
<keyword evidence="3" id="KW-0238">DNA-binding</keyword>
<dbReference type="EMBL" id="ACLF03000001">
    <property type="protein sequence ID" value="EFQ84783.1"/>
    <property type="molecule type" value="Genomic_DNA"/>
</dbReference>
<dbReference type="InterPro" id="IPR007630">
    <property type="entry name" value="RNA_pol_sigma70_r4"/>
</dbReference>
<dbReference type="GO" id="GO:0016987">
    <property type="term" value="F:sigma factor activity"/>
    <property type="evidence" value="ECO:0007669"/>
    <property type="project" value="UniProtKB-KW"/>
</dbReference>
<dbReference type="Gene3D" id="1.20.120.1810">
    <property type="match status" value="1"/>
</dbReference>
<dbReference type="eggNOG" id="COG1191">
    <property type="taxonomic scope" value="Bacteria"/>
</dbReference>
<evidence type="ECO:0000313" key="8">
    <source>
        <dbReference type="Proteomes" id="UP000003111"/>
    </source>
</evidence>
<dbReference type="InterPro" id="IPR014284">
    <property type="entry name" value="RNA_pol_sigma-70_dom"/>
</dbReference>
<dbReference type="InterPro" id="IPR000943">
    <property type="entry name" value="RNA_pol_sigma70"/>
</dbReference>
<evidence type="ECO:0000256" key="3">
    <source>
        <dbReference type="ARBA" id="ARBA00023125"/>
    </source>
</evidence>
<reference evidence="7" key="1">
    <citation type="submission" date="2010-08" db="EMBL/GenBank/DDBJ databases">
        <authorList>
            <person name="Muzny D."/>
            <person name="Qin X."/>
            <person name="Buhay C."/>
            <person name="Dugan-Rocha S."/>
            <person name="Ding Y."/>
            <person name="Chen G."/>
            <person name="Hawes A."/>
            <person name="Holder M."/>
            <person name="Jhangiani S."/>
            <person name="Johnson A."/>
            <person name="Khan Z."/>
            <person name="Li Z."/>
            <person name="Liu W."/>
            <person name="Liu X."/>
            <person name="Perez L."/>
            <person name="Shen H."/>
            <person name="Wang Q."/>
            <person name="Watt J."/>
            <person name="Xi L."/>
            <person name="Xin Y."/>
            <person name="Zhou J."/>
            <person name="Deng J."/>
            <person name="Jiang H."/>
            <person name="Liu Y."/>
            <person name="Qu J."/>
            <person name="Song X.-Z."/>
            <person name="Zhang L."/>
            <person name="Villasana D."/>
            <person name="Johnson A."/>
            <person name="Liu J."/>
            <person name="Liyanage D."/>
            <person name="Lorensuhewa L."/>
            <person name="Robinson T."/>
            <person name="Song A."/>
            <person name="Song B.-B."/>
            <person name="Dinh H."/>
            <person name="Thornton R."/>
            <person name="Coyle M."/>
            <person name="Francisco L."/>
            <person name="Jackson L."/>
            <person name="Javaid M."/>
            <person name="Korchina V."/>
            <person name="Kovar C."/>
            <person name="Mata R."/>
            <person name="Mathew T."/>
            <person name="Ngo R."/>
            <person name="Nguyen L."/>
            <person name="Nguyen N."/>
            <person name="Okwuonu G."/>
            <person name="Ongeri F."/>
            <person name="Pham C."/>
            <person name="Simmons D."/>
            <person name="Wilczek-Boney K."/>
            <person name="Hale W."/>
            <person name="Jakkamsetti A."/>
            <person name="Pham P."/>
            <person name="Ruth R."/>
            <person name="San Lucas F."/>
            <person name="Warren J."/>
            <person name="Zhang J."/>
            <person name="Zhao Z."/>
            <person name="Zhou C."/>
            <person name="Zhu D."/>
            <person name="Lee S."/>
            <person name="Bess C."/>
            <person name="Blankenburg K."/>
            <person name="Forbes L."/>
            <person name="Fu Q."/>
            <person name="Gubbala S."/>
            <person name="Hirani K."/>
            <person name="Jayaseelan J.C."/>
            <person name="Lara F."/>
            <person name="Munidasa M."/>
            <person name="Palculict T."/>
            <person name="Patil S."/>
            <person name="Pu L.-L."/>
            <person name="Saada N."/>
            <person name="Tang L."/>
            <person name="Weissenberger G."/>
            <person name="Zhu Y."/>
            <person name="Hemphill L."/>
            <person name="Shang Y."/>
            <person name="Youmans B."/>
            <person name="Ayvaz T."/>
            <person name="Ross M."/>
            <person name="Santibanez J."/>
            <person name="Aqrawi P."/>
            <person name="Gross S."/>
            <person name="Joshi V."/>
            <person name="Fowler G."/>
            <person name="Nazareth L."/>
            <person name="Reid J."/>
            <person name="Worley K."/>
            <person name="Petrosino J."/>
            <person name="Highlander S."/>
            <person name="Gibbs R."/>
        </authorList>
    </citation>
    <scope>NUCLEOTIDE SEQUENCE [LARGE SCALE GENOMIC DNA]</scope>
    <source>
        <strain evidence="7">DSM 15272</strain>
    </source>
</reference>
<dbReference type="NCBIfam" id="TIGR02937">
    <property type="entry name" value="sigma70-ECF"/>
    <property type="match status" value="1"/>
</dbReference>
<dbReference type="SUPFAM" id="SSF88946">
    <property type="entry name" value="Sigma2 domain of RNA polymerase sigma factors"/>
    <property type="match status" value="1"/>
</dbReference>
<keyword evidence="4" id="KW-0804">Transcription</keyword>
<evidence type="ECO:0000259" key="5">
    <source>
        <dbReference type="Pfam" id="PF04542"/>
    </source>
</evidence>
<evidence type="ECO:0000256" key="2">
    <source>
        <dbReference type="ARBA" id="ARBA00023082"/>
    </source>
</evidence>
<proteinExistence type="predicted"/>
<dbReference type="Proteomes" id="UP000003111">
    <property type="component" value="Unassembled WGS sequence"/>
</dbReference>
<organism evidence="7 8">
    <name type="scientific">Aeromicrobium marinum DSM 15272</name>
    <dbReference type="NCBI Taxonomy" id="585531"/>
    <lineage>
        <taxon>Bacteria</taxon>
        <taxon>Bacillati</taxon>
        <taxon>Actinomycetota</taxon>
        <taxon>Actinomycetes</taxon>
        <taxon>Propionibacteriales</taxon>
        <taxon>Nocardioidaceae</taxon>
        <taxon>Aeromicrobium</taxon>
    </lineage>
</organism>
<dbReference type="OrthoDB" id="9804285at2"/>
<accession>E2S7W7</accession>
<keyword evidence="8" id="KW-1185">Reference proteome</keyword>
<dbReference type="Gene3D" id="1.10.10.10">
    <property type="entry name" value="Winged helix-like DNA-binding domain superfamily/Winged helix DNA-binding domain"/>
    <property type="match status" value="2"/>
</dbReference>
<feature type="domain" description="RNA polymerase sigma-70 region 4" evidence="6">
    <location>
        <begin position="202"/>
        <end position="247"/>
    </location>
</feature>
<dbReference type="AlphaFoldDB" id="E2S7W7"/>
<dbReference type="SUPFAM" id="SSF88659">
    <property type="entry name" value="Sigma3 and sigma4 domains of RNA polymerase sigma factors"/>
    <property type="match status" value="2"/>
</dbReference>
<dbReference type="CDD" id="cd06171">
    <property type="entry name" value="Sigma70_r4"/>
    <property type="match status" value="1"/>
</dbReference>
<dbReference type="STRING" id="585531.HMPREF0063_10124"/>
<dbReference type="HOGENOM" id="CLU_014793_8_5_11"/>
<dbReference type="GO" id="GO:0003677">
    <property type="term" value="F:DNA binding"/>
    <property type="evidence" value="ECO:0007669"/>
    <property type="project" value="UniProtKB-KW"/>
</dbReference>
<dbReference type="PANTHER" id="PTHR30385">
    <property type="entry name" value="SIGMA FACTOR F FLAGELLAR"/>
    <property type="match status" value="1"/>
</dbReference>
<evidence type="ECO:0000256" key="4">
    <source>
        <dbReference type="ARBA" id="ARBA00023163"/>
    </source>
</evidence>
<dbReference type="PANTHER" id="PTHR30385:SF4">
    <property type="entry name" value="RNA POLYMERASE SIGMA-E FACTOR"/>
    <property type="match status" value="1"/>
</dbReference>
<dbReference type="PRINTS" id="PR00046">
    <property type="entry name" value="SIGMA70FCT"/>
</dbReference>
<keyword evidence="2" id="KW-0731">Sigma factor</keyword>